<feature type="region of interest" description="Disordered" evidence="1">
    <location>
        <begin position="55"/>
        <end position="97"/>
    </location>
</feature>
<accession>A0A5C6NJ55</accession>
<evidence type="ECO:0000256" key="1">
    <source>
        <dbReference type="SAM" id="MobiDB-lite"/>
    </source>
</evidence>
<reference evidence="2 3" key="1">
    <citation type="submission" date="2019-04" db="EMBL/GenBank/DDBJ databases">
        <title>Chromosome genome assembly for Takifugu flavidus.</title>
        <authorList>
            <person name="Xiao S."/>
        </authorList>
    </citation>
    <scope>NUCLEOTIDE SEQUENCE [LARGE SCALE GENOMIC DNA]</scope>
    <source>
        <strain evidence="2">HTHZ2018</strain>
        <tissue evidence="2">Muscle</tissue>
    </source>
</reference>
<dbReference type="EMBL" id="RHFK02000013">
    <property type="protein sequence ID" value="TWW66090.1"/>
    <property type="molecule type" value="Genomic_DNA"/>
</dbReference>
<organism evidence="2 3">
    <name type="scientific">Takifugu flavidus</name>
    <name type="common">sansaifugu</name>
    <dbReference type="NCBI Taxonomy" id="433684"/>
    <lineage>
        <taxon>Eukaryota</taxon>
        <taxon>Metazoa</taxon>
        <taxon>Chordata</taxon>
        <taxon>Craniata</taxon>
        <taxon>Vertebrata</taxon>
        <taxon>Euteleostomi</taxon>
        <taxon>Actinopterygii</taxon>
        <taxon>Neopterygii</taxon>
        <taxon>Teleostei</taxon>
        <taxon>Neoteleostei</taxon>
        <taxon>Acanthomorphata</taxon>
        <taxon>Eupercaria</taxon>
        <taxon>Tetraodontiformes</taxon>
        <taxon>Tetradontoidea</taxon>
        <taxon>Tetraodontidae</taxon>
        <taxon>Takifugu</taxon>
    </lineage>
</organism>
<dbReference type="AlphaFoldDB" id="A0A5C6NJ55"/>
<protein>
    <submittedName>
        <fullName evidence="2">Uncharacterized protein</fullName>
    </submittedName>
</protein>
<dbReference type="Proteomes" id="UP000324091">
    <property type="component" value="Chromosome 20"/>
</dbReference>
<comment type="caution">
    <text evidence="2">The sequence shown here is derived from an EMBL/GenBank/DDBJ whole genome shotgun (WGS) entry which is preliminary data.</text>
</comment>
<gene>
    <name evidence="2" type="ORF">D4764_20G0001220</name>
</gene>
<evidence type="ECO:0000313" key="2">
    <source>
        <dbReference type="EMBL" id="TWW66090.1"/>
    </source>
</evidence>
<name>A0A5C6NJ55_9TELE</name>
<sequence>MAATQESAKPSCRACCLLIQPGAAAQPVNPVQLPLQHRRASAALSVQEHWSVQLQSVAPRPRSVPRRPEAYGPGQTRHGSEAAPRHSGSRLLFLFKN</sequence>
<keyword evidence="3" id="KW-1185">Reference proteome</keyword>
<evidence type="ECO:0000313" key="3">
    <source>
        <dbReference type="Proteomes" id="UP000324091"/>
    </source>
</evidence>
<proteinExistence type="predicted"/>